<keyword evidence="2" id="KW-0472">Membrane</keyword>
<evidence type="ECO:0000256" key="1">
    <source>
        <dbReference type="SAM" id="MobiDB-lite"/>
    </source>
</evidence>
<feature type="transmembrane region" description="Helical" evidence="2">
    <location>
        <begin position="135"/>
        <end position="162"/>
    </location>
</feature>
<feature type="transmembrane region" description="Helical" evidence="2">
    <location>
        <begin position="316"/>
        <end position="336"/>
    </location>
</feature>
<keyword evidence="2" id="KW-0812">Transmembrane</keyword>
<sequence length="342" mass="37139">MNATKNGPRHGAGNASTTEATRRPRLSGMTWLVWRQHRAAFWTMIAATVLCAAWMIYQRAQMMDFLNAYGFPAKNLDDAEKKFEPYIGAFTSVTTGLTAIPIMLGVLLGAPLLAGDLENGTAKLIAAQSVSRNRWLATKLALTGLAVTVTTVTLSAVFAWWWNPIKLHYLDIDWTSREFFNTTGPAPVALSLLSVFGGVLIGVILRRTLAAMVVTLGFTVALQAVWGYFKLSLGDIVTATSKPVSPGTPITFPSVPRTAHWLDTSYVSGSGKLFDPGTTCTPMVREEVAAACMKKADIVGASTDYIPISQMSSMQWFGASILFALTAGIVVFLFFWGRKRLV</sequence>
<keyword evidence="2" id="KW-1133">Transmembrane helix</keyword>
<feature type="transmembrane region" description="Helical" evidence="2">
    <location>
        <begin position="209"/>
        <end position="229"/>
    </location>
</feature>
<feature type="region of interest" description="Disordered" evidence="1">
    <location>
        <begin position="1"/>
        <end position="22"/>
    </location>
</feature>
<feature type="transmembrane region" description="Helical" evidence="2">
    <location>
        <begin position="39"/>
        <end position="57"/>
    </location>
</feature>
<dbReference type="RefSeq" id="WP_246545831.1">
    <property type="nucleotide sequence ID" value="NZ_JACHMS010000001.1"/>
</dbReference>
<dbReference type="AlphaFoldDB" id="A0A7W7DHG4"/>
<dbReference type="EMBL" id="JACHMS010000001">
    <property type="protein sequence ID" value="MBB4710841.1"/>
    <property type="molecule type" value="Genomic_DNA"/>
</dbReference>
<comment type="caution">
    <text evidence="3">The sequence shown here is derived from an EMBL/GenBank/DDBJ whole genome shotgun (WGS) entry which is preliminary data.</text>
</comment>
<reference evidence="3 4" key="1">
    <citation type="submission" date="2020-08" db="EMBL/GenBank/DDBJ databases">
        <title>Sequencing the genomes of 1000 actinobacteria strains.</title>
        <authorList>
            <person name="Klenk H.-P."/>
        </authorList>
    </citation>
    <scope>NUCLEOTIDE SEQUENCE [LARGE SCALE GENOMIC DNA]</scope>
    <source>
        <strain evidence="3 4">DSM 40483</strain>
    </source>
</reference>
<accession>A0A7W7DHG4</accession>
<feature type="transmembrane region" description="Helical" evidence="2">
    <location>
        <begin position="182"/>
        <end position="202"/>
    </location>
</feature>
<name>A0A7W7DHG4_9ACTN</name>
<feature type="transmembrane region" description="Helical" evidence="2">
    <location>
        <begin position="86"/>
        <end position="114"/>
    </location>
</feature>
<organism evidence="3 4">
    <name type="scientific">Streptomyces luteogriseus</name>
    <dbReference type="NCBI Taxonomy" id="68233"/>
    <lineage>
        <taxon>Bacteria</taxon>
        <taxon>Bacillati</taxon>
        <taxon>Actinomycetota</taxon>
        <taxon>Actinomycetes</taxon>
        <taxon>Kitasatosporales</taxon>
        <taxon>Streptomycetaceae</taxon>
        <taxon>Streptomyces</taxon>
    </lineage>
</organism>
<protein>
    <submittedName>
        <fullName evidence="3">Putative Tic20 family protein</fullName>
    </submittedName>
</protein>
<evidence type="ECO:0000256" key="2">
    <source>
        <dbReference type="SAM" id="Phobius"/>
    </source>
</evidence>
<evidence type="ECO:0000313" key="3">
    <source>
        <dbReference type="EMBL" id="MBB4710841.1"/>
    </source>
</evidence>
<dbReference type="Proteomes" id="UP000565089">
    <property type="component" value="Unassembled WGS sequence"/>
</dbReference>
<dbReference type="GeneID" id="95792757"/>
<gene>
    <name evidence="3" type="ORF">BJ965_000723</name>
</gene>
<evidence type="ECO:0000313" key="4">
    <source>
        <dbReference type="Proteomes" id="UP000565089"/>
    </source>
</evidence>
<keyword evidence="4" id="KW-1185">Reference proteome</keyword>
<proteinExistence type="predicted"/>